<feature type="domain" description="NOMO-like N-terminal beta-sandwich" evidence="4">
    <location>
        <begin position="29"/>
        <end position="107"/>
    </location>
</feature>
<keyword evidence="5" id="KW-1185">Reference proteome</keyword>
<dbReference type="WBParaSite" id="GPLIN_000643000">
    <property type="protein sequence ID" value="GPLIN_000643000"/>
    <property type="gene ID" value="GPLIN_000643000"/>
</dbReference>
<accession>A0A183C0N7</accession>
<dbReference type="GO" id="GO:0005789">
    <property type="term" value="C:endoplasmic reticulum membrane"/>
    <property type="evidence" value="ECO:0007669"/>
    <property type="project" value="TreeGrafter"/>
</dbReference>
<evidence type="ECO:0000259" key="4">
    <source>
        <dbReference type="Pfam" id="PF22898"/>
    </source>
</evidence>
<evidence type="ECO:0000313" key="5">
    <source>
        <dbReference type="Proteomes" id="UP000050741"/>
    </source>
</evidence>
<evidence type="ECO:0000256" key="2">
    <source>
        <dbReference type="SAM" id="MobiDB-lite"/>
    </source>
</evidence>
<evidence type="ECO:0000256" key="3">
    <source>
        <dbReference type="SAM" id="SignalP"/>
    </source>
</evidence>
<dbReference type="Pfam" id="PF22898">
    <property type="entry name" value="NOMO1-like_1st"/>
    <property type="match status" value="1"/>
</dbReference>
<dbReference type="AlphaFoldDB" id="A0A183C0N7"/>
<dbReference type="InterPro" id="IPR051417">
    <property type="entry name" value="SDr/BOS_complex"/>
</dbReference>
<sequence>MWKELFFYASFLITLFASETSAKVVSCEGFVKSQIADIDLSKVQAKLFTSHGNLKYETECNAQNGHFLIPIYNKGKFVVKVSGPNGWIFDPESREVEIADDGAGCADDIIIELVGFQIVGDVLNEGGKKLTLGLYTEDGGTLVAKTETDGRGQYKIGAKPGVYVISTMADADRVAFCGTISALAAGGGEVLSIDVKPLLDDNNNNNDGRRRLLAENIKTDGNGHFCGMFSPAKYTARVVSSEAYTPQQLLVDLTEKPLIGVKFTQFLGKIAGHVECTGNCDGIFVELCRDRSVIARANLTGIDGAFEFAQISPSVYNVRVVSTKYIWWDFDEKAVELVDADVDGLCFTQKGFILDIRSTHPAKMEYSPIAQENVSSSSSSTANSGTRVADLVAGITTLFFPPPTAEGGNQRRQFKFALDSCHDFEIVVEDDATPAATDGQKMDKSNETMMFTVPGTKTIELIAKATLVPIRIAFDGKGTDNANDGKDSNTHVEVTLSDSLSSEAKHLAVNVQKDDAADGTKTFVFRLDQQKALSDQCENHQEEDVVDSRTNQFRVRGLKPSCRYKVFLKVENGERIKAFPPLFDVQTGTEDKREVNFVVLPTELPEATVVGELELPSNASIAGGSFRVLLSESAAGKTLQEQIVHGTVFIFTLPAYNKHYSVGIGRSEAKRLKIEPLSEEFFANSPFTFVRLISKPQHRAVDVEVHNANYIGLALTILITIAFLNQTKTKMLVDFLMGKARRIVQKSKQNTQIGHAGQAAELERRRKAKKQ</sequence>
<evidence type="ECO:0000256" key="1">
    <source>
        <dbReference type="ARBA" id="ARBA00022729"/>
    </source>
</evidence>
<dbReference type="InterPro" id="IPR055075">
    <property type="entry name" value="NOMO-like_N"/>
</dbReference>
<reference evidence="5" key="1">
    <citation type="submission" date="2014-05" db="EMBL/GenBank/DDBJ databases">
        <title>The genome and life-stage specific transcriptomes of Globodera pallida elucidate key aspects of plant parasitism by a cyst nematode.</title>
        <authorList>
            <person name="Cotton J.A."/>
            <person name="Lilley C.J."/>
            <person name="Jones L.M."/>
            <person name="Kikuchi T."/>
            <person name="Reid A.J."/>
            <person name="Thorpe P."/>
            <person name="Tsai I.J."/>
            <person name="Beasley H."/>
            <person name="Blok V."/>
            <person name="Cock P.J.A."/>
            <person name="Van den Akker S.E."/>
            <person name="Holroyd N."/>
            <person name="Hunt M."/>
            <person name="Mantelin S."/>
            <person name="Naghra H."/>
            <person name="Pain A."/>
            <person name="Palomares-Rius J.E."/>
            <person name="Zarowiecki M."/>
            <person name="Berriman M."/>
            <person name="Jones J.T."/>
            <person name="Urwin P.E."/>
        </authorList>
    </citation>
    <scope>NUCLEOTIDE SEQUENCE [LARGE SCALE GENOMIC DNA]</scope>
    <source>
        <strain evidence="5">Lindley</strain>
    </source>
</reference>
<feature type="region of interest" description="Disordered" evidence="2">
    <location>
        <begin position="747"/>
        <end position="771"/>
    </location>
</feature>
<protein>
    <submittedName>
        <fullName evidence="6">Nodal modulator 1</fullName>
    </submittedName>
</protein>
<organism evidence="5 6">
    <name type="scientific">Globodera pallida</name>
    <name type="common">Potato cyst nematode worm</name>
    <name type="synonym">Heterodera pallida</name>
    <dbReference type="NCBI Taxonomy" id="36090"/>
    <lineage>
        <taxon>Eukaryota</taxon>
        <taxon>Metazoa</taxon>
        <taxon>Ecdysozoa</taxon>
        <taxon>Nematoda</taxon>
        <taxon>Chromadorea</taxon>
        <taxon>Rhabditida</taxon>
        <taxon>Tylenchina</taxon>
        <taxon>Tylenchomorpha</taxon>
        <taxon>Tylenchoidea</taxon>
        <taxon>Heteroderidae</taxon>
        <taxon>Heteroderinae</taxon>
        <taxon>Globodera</taxon>
    </lineage>
</organism>
<dbReference type="PANTHER" id="PTHR23303:SF14">
    <property type="entry name" value="BOS COMPLEX SUBUNIT NOMO1-RELATED"/>
    <property type="match status" value="1"/>
</dbReference>
<feature type="chain" id="PRO_5008146898" evidence="3">
    <location>
        <begin position="23"/>
        <end position="771"/>
    </location>
</feature>
<proteinExistence type="predicted"/>
<evidence type="ECO:0000313" key="6">
    <source>
        <dbReference type="WBParaSite" id="GPLIN_000643000"/>
    </source>
</evidence>
<keyword evidence="1 3" id="KW-0732">Signal</keyword>
<feature type="signal peptide" evidence="3">
    <location>
        <begin position="1"/>
        <end position="22"/>
    </location>
</feature>
<reference evidence="6" key="2">
    <citation type="submission" date="2016-06" db="UniProtKB">
        <authorList>
            <consortium name="WormBaseParasite"/>
        </authorList>
    </citation>
    <scope>IDENTIFICATION</scope>
</reference>
<dbReference type="Proteomes" id="UP000050741">
    <property type="component" value="Unassembled WGS sequence"/>
</dbReference>
<dbReference type="PANTHER" id="PTHR23303">
    <property type="entry name" value="CARBOXYPEPTIDASE REGULATORY REGION-CONTAINING"/>
    <property type="match status" value="1"/>
</dbReference>
<name>A0A183C0N7_GLOPA</name>